<dbReference type="SUPFAM" id="SSF88659">
    <property type="entry name" value="Sigma3 and sigma4 domains of RNA polymerase sigma factors"/>
    <property type="match status" value="1"/>
</dbReference>
<evidence type="ECO:0000313" key="4">
    <source>
        <dbReference type="Proteomes" id="UP000553059"/>
    </source>
</evidence>
<dbReference type="AlphaFoldDB" id="A0A7C7D529"/>
<dbReference type="Gene3D" id="1.20.140.160">
    <property type="match status" value="1"/>
</dbReference>
<evidence type="ECO:0000313" key="3">
    <source>
        <dbReference type="EMBL" id="HHY26433.1"/>
    </source>
</evidence>
<organism evidence="3 4">
    <name type="scientific">Desulfitobacterium dehalogenans</name>
    <dbReference type="NCBI Taxonomy" id="36854"/>
    <lineage>
        <taxon>Bacteria</taxon>
        <taxon>Bacillati</taxon>
        <taxon>Bacillota</taxon>
        <taxon>Clostridia</taxon>
        <taxon>Eubacteriales</taxon>
        <taxon>Desulfitobacteriaceae</taxon>
        <taxon>Desulfitobacterium</taxon>
    </lineage>
</organism>
<feature type="domain" description="RNA polymerase sigma-70 region 4" evidence="2">
    <location>
        <begin position="84"/>
        <end position="131"/>
    </location>
</feature>
<dbReference type="Pfam" id="PF04545">
    <property type="entry name" value="Sigma70_r4"/>
    <property type="match status" value="1"/>
</dbReference>
<sequence>MTKQELKDYYWLKLNIKKLEQRIEELETIAMKQTSRLKNDADARVSHGAHDRMGDIVAEIEDLKDGLQEQLKKFYETMTRIEQAIEYLPAREQYLIRAKYIEMRTWEQIAVDMGYSWQHVHKIHSEALKLLA</sequence>
<accession>A0A7C7D529</accession>
<gene>
    <name evidence="3" type="ORF">GX523_06745</name>
</gene>
<evidence type="ECO:0000256" key="1">
    <source>
        <dbReference type="SAM" id="Coils"/>
    </source>
</evidence>
<protein>
    <recommendedName>
        <fullName evidence="2">RNA polymerase sigma-70 region 4 domain-containing protein</fullName>
    </recommendedName>
</protein>
<dbReference type="InterPro" id="IPR013324">
    <property type="entry name" value="RNA_pol_sigma_r3/r4-like"/>
</dbReference>
<dbReference type="GO" id="GO:0006352">
    <property type="term" value="P:DNA-templated transcription initiation"/>
    <property type="evidence" value="ECO:0007669"/>
    <property type="project" value="InterPro"/>
</dbReference>
<proteinExistence type="predicted"/>
<reference evidence="3 4" key="1">
    <citation type="journal article" date="2020" name="Biotechnol. Biofuels">
        <title>New insights from the biogas microbiome by comprehensive genome-resolved metagenomics of nearly 1600 species originating from multiple anaerobic digesters.</title>
        <authorList>
            <person name="Campanaro S."/>
            <person name="Treu L."/>
            <person name="Rodriguez-R L.M."/>
            <person name="Kovalovszki A."/>
            <person name="Ziels R.M."/>
            <person name="Maus I."/>
            <person name="Zhu X."/>
            <person name="Kougias P.G."/>
            <person name="Basile A."/>
            <person name="Luo G."/>
            <person name="Schluter A."/>
            <person name="Konstantinidis K.T."/>
            <person name="Angelidaki I."/>
        </authorList>
    </citation>
    <scope>NUCLEOTIDE SEQUENCE [LARGE SCALE GENOMIC DNA]</scope>
    <source>
        <strain evidence="3">AS05jafATM_4</strain>
    </source>
</reference>
<evidence type="ECO:0000259" key="2">
    <source>
        <dbReference type="Pfam" id="PF04545"/>
    </source>
</evidence>
<dbReference type="Proteomes" id="UP000553059">
    <property type="component" value="Unassembled WGS sequence"/>
</dbReference>
<dbReference type="GO" id="GO:0003700">
    <property type="term" value="F:DNA-binding transcription factor activity"/>
    <property type="evidence" value="ECO:0007669"/>
    <property type="project" value="InterPro"/>
</dbReference>
<feature type="coiled-coil region" evidence="1">
    <location>
        <begin position="9"/>
        <end position="84"/>
    </location>
</feature>
<dbReference type="InterPro" id="IPR007630">
    <property type="entry name" value="RNA_pol_sigma70_r4"/>
</dbReference>
<dbReference type="EMBL" id="DUTF01000150">
    <property type="protein sequence ID" value="HHY26433.1"/>
    <property type="molecule type" value="Genomic_DNA"/>
</dbReference>
<name>A0A7C7D529_9FIRM</name>
<comment type="caution">
    <text evidence="3">The sequence shown here is derived from an EMBL/GenBank/DDBJ whole genome shotgun (WGS) entry which is preliminary data.</text>
</comment>
<keyword evidence="1" id="KW-0175">Coiled coil</keyword>